<sequence length="100" mass="11629">MPRKTSTPTSELAREILSYFLRNPQAADSLEGVTRWRLLEERVHRQLEDTDLALGWLVSHGFLVKISSQWTEAVYRLNEGNRGDAEEFIIENEKGKRKSR</sequence>
<evidence type="ECO:0000313" key="2">
    <source>
        <dbReference type="Proteomes" id="UP000269669"/>
    </source>
</evidence>
<evidence type="ECO:0000313" key="1">
    <source>
        <dbReference type="EMBL" id="RSL17976.1"/>
    </source>
</evidence>
<accession>A0A428MM59</accession>
<dbReference type="EMBL" id="RSDW01000001">
    <property type="protein sequence ID" value="RSL17976.1"/>
    <property type="molecule type" value="Genomic_DNA"/>
</dbReference>
<dbReference type="OrthoDB" id="9794260at2"/>
<proteinExistence type="predicted"/>
<dbReference type="AlphaFoldDB" id="A0A428MM59"/>
<name>A0A428MM59_9BACT</name>
<dbReference type="Proteomes" id="UP000269669">
    <property type="component" value="Unassembled WGS sequence"/>
</dbReference>
<comment type="caution">
    <text evidence="1">The sequence shown here is derived from an EMBL/GenBank/DDBJ whole genome shotgun (WGS) entry which is preliminary data.</text>
</comment>
<keyword evidence="2" id="KW-1185">Reference proteome</keyword>
<protein>
    <submittedName>
        <fullName evidence="1">Uncharacterized protein</fullName>
    </submittedName>
</protein>
<gene>
    <name evidence="1" type="ORF">EDE15_3529</name>
</gene>
<organism evidence="1 2">
    <name type="scientific">Edaphobacter aggregans</name>
    <dbReference type="NCBI Taxonomy" id="570835"/>
    <lineage>
        <taxon>Bacteria</taxon>
        <taxon>Pseudomonadati</taxon>
        <taxon>Acidobacteriota</taxon>
        <taxon>Terriglobia</taxon>
        <taxon>Terriglobales</taxon>
        <taxon>Acidobacteriaceae</taxon>
        <taxon>Edaphobacter</taxon>
    </lineage>
</organism>
<reference evidence="1 2" key="1">
    <citation type="submission" date="2018-12" db="EMBL/GenBank/DDBJ databases">
        <title>Sequencing of bacterial isolates from soil warming experiment in Harvard Forest, Massachusetts, USA.</title>
        <authorList>
            <person name="Deangelis K."/>
        </authorList>
    </citation>
    <scope>NUCLEOTIDE SEQUENCE [LARGE SCALE GENOMIC DNA]</scope>
    <source>
        <strain evidence="1 2">EB153</strain>
    </source>
</reference>